<dbReference type="PROSITE" id="PS51257">
    <property type="entry name" value="PROKAR_LIPOPROTEIN"/>
    <property type="match status" value="1"/>
</dbReference>
<dbReference type="Proteomes" id="UP000217257">
    <property type="component" value="Chromosome"/>
</dbReference>
<accession>A0A250JL02</accession>
<dbReference type="RefSeq" id="WP_095991398.1">
    <property type="nucleotide sequence ID" value="NZ_CP022098.1"/>
</dbReference>
<name>A0A250JL02_9BACT</name>
<evidence type="ECO:0000313" key="1">
    <source>
        <dbReference type="EMBL" id="ATB44071.1"/>
    </source>
</evidence>
<evidence type="ECO:0008006" key="3">
    <source>
        <dbReference type="Google" id="ProtNLM"/>
    </source>
</evidence>
<reference evidence="1 2" key="1">
    <citation type="submission" date="2017-06" db="EMBL/GenBank/DDBJ databases">
        <title>Sequencing and comparative analysis of myxobacterial genomes.</title>
        <authorList>
            <person name="Rupp O."/>
            <person name="Goesmann A."/>
            <person name="Sogaard-Andersen L."/>
        </authorList>
    </citation>
    <scope>NUCLEOTIDE SEQUENCE [LARGE SCALE GENOMIC DNA]</scope>
    <source>
        <strain evidence="1 2">DSM 52655</strain>
    </source>
</reference>
<sequence>MRLHSFLLLTACAALTACDPVEPEPIDEPPISQGDPCAPYGHIHREATGDWCHCDRGYLAATDHLACVADPDYVPRTEFDFGDKGEHACWHVTHGPYATVMASTTAQPRVDAFHTFYTVKLRPEGGQYVGTFQFKSYATGDFIAYLSHEGVPFSFHEGTKLVEPAATEPIPAELRDGACQGELVRMLGYELTDKVQYTVTVGPTEHSELSLVIEHL</sequence>
<dbReference type="AlphaFoldDB" id="A0A250JL02"/>
<dbReference type="KEGG" id="cfus:CYFUS_009552"/>
<evidence type="ECO:0000313" key="2">
    <source>
        <dbReference type="Proteomes" id="UP000217257"/>
    </source>
</evidence>
<proteinExistence type="predicted"/>
<protein>
    <recommendedName>
        <fullName evidence="3">Lipoprotein</fullName>
    </recommendedName>
</protein>
<organism evidence="1 2">
    <name type="scientific">Cystobacter fuscus</name>
    <dbReference type="NCBI Taxonomy" id="43"/>
    <lineage>
        <taxon>Bacteria</taxon>
        <taxon>Pseudomonadati</taxon>
        <taxon>Myxococcota</taxon>
        <taxon>Myxococcia</taxon>
        <taxon>Myxococcales</taxon>
        <taxon>Cystobacterineae</taxon>
        <taxon>Archangiaceae</taxon>
        <taxon>Cystobacter</taxon>
    </lineage>
</organism>
<dbReference type="EMBL" id="CP022098">
    <property type="protein sequence ID" value="ATB44071.1"/>
    <property type="molecule type" value="Genomic_DNA"/>
</dbReference>
<gene>
    <name evidence="1" type="ORF">CYFUS_009552</name>
</gene>